<dbReference type="InterPro" id="IPR050214">
    <property type="entry name" value="Cys_Synth/Cystath_Beta-Synth"/>
</dbReference>
<dbReference type="InterPro" id="IPR036052">
    <property type="entry name" value="TrpB-like_PALP_sf"/>
</dbReference>
<dbReference type="GeneID" id="7203770"/>
<sequence length="356" mass="38646">MNDIAIVSAYEALIGNTPLVKLSTLSRLVGRSVYVKMESLNPGGTGKDRAALAMRRSKTGGLVVEGTSGSTGIALASLCQRRGHACVVVLPDDQASEKQRILEALGAETYVVSNAAIANPNHYVNVARRLAVRANELGTVRAVFIDQFENVSNFDTHYEQTGPELWRQCKNLDAFVMSSGTGGTIAGIGRFLKEKHVSVKVVLVDPPGSALYHKIQHGVAFANQQRERELKRHRYDTLAEGIGLDRVTNNLALGVDFIDSAIRVMDQEAVDMAHWLLANEGLWVGSSSAMNVVGAVRVALQLPSKSTIVTIICDAGQRHVTRFWNRDFILSRGLEWPGDCERIPGCIQNIEGSAAL</sequence>
<reference evidence="3" key="2">
    <citation type="submission" date="2008-08" db="EMBL/GenBank/DDBJ databases">
        <authorList>
            <consortium name="Diatom Consortium"/>
            <person name="Grigoriev I."/>
            <person name="Grimwood J."/>
            <person name="Kuo A."/>
            <person name="Otillar R.P."/>
            <person name="Salamov A."/>
            <person name="Detter J.C."/>
            <person name="Lindquist E."/>
            <person name="Shapiro H."/>
            <person name="Lucas S."/>
            <person name="Glavina del Rio T."/>
            <person name="Pitluck S."/>
            <person name="Rokhsar D."/>
            <person name="Bowler C."/>
        </authorList>
    </citation>
    <scope>GENOME REANNOTATION</scope>
    <source>
        <strain evidence="3">CCAP 1055/1</strain>
    </source>
</reference>
<evidence type="ECO:0000313" key="2">
    <source>
        <dbReference type="EMBL" id="EEC45616.1"/>
    </source>
</evidence>
<dbReference type="Pfam" id="PF00291">
    <property type="entry name" value="PALP"/>
    <property type="match status" value="1"/>
</dbReference>
<dbReference type="RefSeq" id="XP_002182880.1">
    <property type="nucleotide sequence ID" value="XM_002182844.1"/>
</dbReference>
<evidence type="ECO:0000313" key="3">
    <source>
        <dbReference type="Proteomes" id="UP000000759"/>
    </source>
</evidence>
<feature type="domain" description="Tryptophan synthase beta chain-like PALP" evidence="1">
    <location>
        <begin position="13"/>
        <end position="314"/>
    </location>
</feature>
<protein>
    <submittedName>
        <fullName evidence="2">Eukaryotic cysteine synthase</fullName>
    </submittedName>
</protein>
<dbReference type="AlphaFoldDB" id="B7G7B7"/>
<gene>
    <name evidence="2" type="primary">CysK</name>
    <name evidence="2" type="ORF">PHATRDRAFT_54915</name>
</gene>
<evidence type="ECO:0000259" key="1">
    <source>
        <dbReference type="Pfam" id="PF00291"/>
    </source>
</evidence>
<dbReference type="CDD" id="cd01561">
    <property type="entry name" value="CBS_like"/>
    <property type="match status" value="1"/>
</dbReference>
<dbReference type="EMBL" id="CM000619">
    <property type="protein sequence ID" value="EEC45616.1"/>
    <property type="molecule type" value="Genomic_DNA"/>
</dbReference>
<dbReference type="STRING" id="556484.B7G7B7"/>
<dbReference type="InParanoid" id="B7G7B7"/>
<proteinExistence type="predicted"/>
<dbReference type="OrthoDB" id="40671at2759"/>
<name>B7G7B7_PHATC</name>
<dbReference type="InterPro" id="IPR001926">
    <property type="entry name" value="TrpB-like_PALP"/>
</dbReference>
<reference evidence="2 3" key="1">
    <citation type="journal article" date="2008" name="Nature">
        <title>The Phaeodactylum genome reveals the evolutionary history of diatom genomes.</title>
        <authorList>
            <person name="Bowler C."/>
            <person name="Allen A.E."/>
            <person name="Badger J.H."/>
            <person name="Grimwood J."/>
            <person name="Jabbari K."/>
            <person name="Kuo A."/>
            <person name="Maheswari U."/>
            <person name="Martens C."/>
            <person name="Maumus F."/>
            <person name="Otillar R.P."/>
            <person name="Rayko E."/>
            <person name="Salamov A."/>
            <person name="Vandepoele K."/>
            <person name="Beszteri B."/>
            <person name="Gruber A."/>
            <person name="Heijde M."/>
            <person name="Katinka M."/>
            <person name="Mock T."/>
            <person name="Valentin K."/>
            <person name="Verret F."/>
            <person name="Berges J.A."/>
            <person name="Brownlee C."/>
            <person name="Cadoret J.P."/>
            <person name="Chiovitti A."/>
            <person name="Choi C.J."/>
            <person name="Coesel S."/>
            <person name="De Martino A."/>
            <person name="Detter J.C."/>
            <person name="Durkin C."/>
            <person name="Falciatore A."/>
            <person name="Fournet J."/>
            <person name="Haruta M."/>
            <person name="Huysman M.J."/>
            <person name="Jenkins B.D."/>
            <person name="Jiroutova K."/>
            <person name="Jorgensen R.E."/>
            <person name="Joubert Y."/>
            <person name="Kaplan A."/>
            <person name="Kroger N."/>
            <person name="Kroth P.G."/>
            <person name="La Roche J."/>
            <person name="Lindquist E."/>
            <person name="Lommer M."/>
            <person name="Martin-Jezequel V."/>
            <person name="Lopez P.J."/>
            <person name="Lucas S."/>
            <person name="Mangogna M."/>
            <person name="McGinnis K."/>
            <person name="Medlin L.K."/>
            <person name="Montsant A."/>
            <person name="Oudot-Le Secq M.P."/>
            <person name="Napoli C."/>
            <person name="Obornik M."/>
            <person name="Parker M.S."/>
            <person name="Petit J.L."/>
            <person name="Porcel B.M."/>
            <person name="Poulsen N."/>
            <person name="Robison M."/>
            <person name="Rychlewski L."/>
            <person name="Rynearson T.A."/>
            <person name="Schmutz J."/>
            <person name="Shapiro H."/>
            <person name="Siaut M."/>
            <person name="Stanley M."/>
            <person name="Sussman M.R."/>
            <person name="Taylor A.R."/>
            <person name="Vardi A."/>
            <person name="von Dassow P."/>
            <person name="Vyverman W."/>
            <person name="Willis A."/>
            <person name="Wyrwicz L.S."/>
            <person name="Rokhsar D.S."/>
            <person name="Weissenbach J."/>
            <person name="Armbrust E.V."/>
            <person name="Green B.R."/>
            <person name="Van de Peer Y."/>
            <person name="Grigoriev I.V."/>
        </authorList>
    </citation>
    <scope>NUCLEOTIDE SEQUENCE [LARGE SCALE GENOMIC DNA]</scope>
    <source>
        <strain evidence="2 3">CCAP 1055/1</strain>
    </source>
</reference>
<dbReference type="eggNOG" id="KOG1481">
    <property type="taxonomic scope" value="Eukaryota"/>
</dbReference>
<organism evidence="2 3">
    <name type="scientific">Phaeodactylum tricornutum (strain CCAP 1055/1)</name>
    <dbReference type="NCBI Taxonomy" id="556484"/>
    <lineage>
        <taxon>Eukaryota</taxon>
        <taxon>Sar</taxon>
        <taxon>Stramenopiles</taxon>
        <taxon>Ochrophyta</taxon>
        <taxon>Bacillariophyta</taxon>
        <taxon>Bacillariophyceae</taxon>
        <taxon>Bacillariophycidae</taxon>
        <taxon>Naviculales</taxon>
        <taxon>Phaeodactylaceae</taxon>
        <taxon>Phaeodactylum</taxon>
    </lineage>
</organism>
<dbReference type="PaxDb" id="2850-Phatr54915"/>
<dbReference type="SUPFAM" id="SSF53686">
    <property type="entry name" value="Tryptophan synthase beta subunit-like PLP-dependent enzymes"/>
    <property type="match status" value="1"/>
</dbReference>
<dbReference type="PANTHER" id="PTHR10314">
    <property type="entry name" value="CYSTATHIONINE BETA-SYNTHASE"/>
    <property type="match status" value="1"/>
</dbReference>
<dbReference type="Gene3D" id="3.40.50.1100">
    <property type="match status" value="2"/>
</dbReference>
<accession>B7G7B7</accession>
<dbReference type="Proteomes" id="UP000000759">
    <property type="component" value="Chromosome 17"/>
</dbReference>
<dbReference type="SMR" id="B7G7B7"/>
<dbReference type="KEGG" id="pti:PHATRDRAFT_54915"/>
<keyword evidence="3" id="KW-1185">Reference proteome</keyword>